<dbReference type="Proteomes" id="UP000649955">
    <property type="component" value="Unassembled WGS sequence"/>
</dbReference>
<sequence>MSLNAEASLNAPNATGRIEIDAAPETVYALVSDPGKLADLAEEYAGHRWVGGTDGPVVGAKFRGRNQRGFRRWSTLSTITDADPGRRFGFEVTSFAGLPVARWQYDFEPAPDGCVVVESMWERRPGWFKVATSTVTGVWDREVANIANIAATLARLKRAAEASR</sequence>
<evidence type="ECO:0000313" key="2">
    <source>
        <dbReference type="Proteomes" id="UP000649955"/>
    </source>
</evidence>
<keyword evidence="2" id="KW-1185">Reference proteome</keyword>
<dbReference type="Pfam" id="PF10604">
    <property type="entry name" value="Polyketide_cyc2"/>
    <property type="match status" value="1"/>
</dbReference>
<dbReference type="SUPFAM" id="SSF55961">
    <property type="entry name" value="Bet v1-like"/>
    <property type="match status" value="1"/>
</dbReference>
<evidence type="ECO:0000313" key="1">
    <source>
        <dbReference type="EMBL" id="GHG23399.1"/>
    </source>
</evidence>
<accession>A0ABQ3KG60</accession>
<protein>
    <submittedName>
        <fullName evidence="1">Polyketide cyclase</fullName>
    </submittedName>
</protein>
<organism evidence="1 2">
    <name type="scientific">Amycolatopsis bullii</name>
    <dbReference type="NCBI Taxonomy" id="941987"/>
    <lineage>
        <taxon>Bacteria</taxon>
        <taxon>Bacillati</taxon>
        <taxon>Actinomycetota</taxon>
        <taxon>Actinomycetes</taxon>
        <taxon>Pseudonocardiales</taxon>
        <taxon>Pseudonocardiaceae</taxon>
        <taxon>Amycolatopsis</taxon>
    </lineage>
</organism>
<proteinExistence type="predicted"/>
<dbReference type="CDD" id="cd07812">
    <property type="entry name" value="SRPBCC"/>
    <property type="match status" value="1"/>
</dbReference>
<gene>
    <name evidence="1" type="ORF">GCM10017567_48020</name>
</gene>
<dbReference type="EMBL" id="BNAW01000022">
    <property type="protein sequence ID" value="GHG23399.1"/>
    <property type="molecule type" value="Genomic_DNA"/>
</dbReference>
<dbReference type="InterPro" id="IPR019587">
    <property type="entry name" value="Polyketide_cyclase/dehydratase"/>
</dbReference>
<reference evidence="2" key="1">
    <citation type="journal article" date="2019" name="Int. J. Syst. Evol. Microbiol.">
        <title>The Global Catalogue of Microorganisms (GCM) 10K type strain sequencing project: providing services to taxonomists for standard genome sequencing and annotation.</title>
        <authorList>
            <consortium name="The Broad Institute Genomics Platform"/>
            <consortium name="The Broad Institute Genome Sequencing Center for Infectious Disease"/>
            <person name="Wu L."/>
            <person name="Ma J."/>
        </authorList>
    </citation>
    <scope>NUCLEOTIDE SEQUENCE [LARGE SCALE GENOMIC DNA]</scope>
    <source>
        <strain evidence="2">CGMCC 4.7680</strain>
    </source>
</reference>
<name>A0ABQ3KG60_9PSEU</name>
<comment type="caution">
    <text evidence="1">The sequence shown here is derived from an EMBL/GenBank/DDBJ whole genome shotgun (WGS) entry which is preliminary data.</text>
</comment>
<dbReference type="Gene3D" id="3.30.530.20">
    <property type="match status" value="1"/>
</dbReference>
<dbReference type="InterPro" id="IPR023393">
    <property type="entry name" value="START-like_dom_sf"/>
</dbReference>